<feature type="transmembrane region" description="Helical" evidence="5">
    <location>
        <begin position="61"/>
        <end position="83"/>
    </location>
</feature>
<evidence type="ECO:0000313" key="7">
    <source>
        <dbReference type="EMBL" id="GIH92652.1"/>
    </source>
</evidence>
<dbReference type="Gene3D" id="1.20.5.1930">
    <property type="match status" value="1"/>
</dbReference>
<evidence type="ECO:0000256" key="3">
    <source>
        <dbReference type="ARBA" id="ARBA00023012"/>
    </source>
</evidence>
<dbReference type="PANTHER" id="PTHR24421">
    <property type="entry name" value="NITRATE/NITRITE SENSOR PROTEIN NARX-RELATED"/>
    <property type="match status" value="1"/>
</dbReference>
<feature type="compositionally biased region" description="Basic and acidic residues" evidence="4">
    <location>
        <begin position="313"/>
        <end position="334"/>
    </location>
</feature>
<evidence type="ECO:0000256" key="5">
    <source>
        <dbReference type="SAM" id="Phobius"/>
    </source>
</evidence>
<proteinExistence type="predicted"/>
<accession>A0A8J3SGS0</accession>
<dbReference type="InterPro" id="IPR050482">
    <property type="entry name" value="Sensor_HK_TwoCompSys"/>
</dbReference>
<protein>
    <recommendedName>
        <fullName evidence="6">Signal transduction histidine kinase subgroup 3 dimerisation and phosphoacceptor domain-containing protein</fullName>
    </recommendedName>
</protein>
<dbReference type="GO" id="GO:0000155">
    <property type="term" value="F:phosphorelay sensor kinase activity"/>
    <property type="evidence" value="ECO:0007669"/>
    <property type="project" value="InterPro"/>
</dbReference>
<dbReference type="Proteomes" id="UP000619788">
    <property type="component" value="Unassembled WGS sequence"/>
</dbReference>
<keyword evidence="3" id="KW-0902">Two-component regulatory system</keyword>
<evidence type="ECO:0000259" key="6">
    <source>
        <dbReference type="Pfam" id="PF07730"/>
    </source>
</evidence>
<organism evidence="7 8">
    <name type="scientific">Planobispora siamensis</name>
    <dbReference type="NCBI Taxonomy" id="936338"/>
    <lineage>
        <taxon>Bacteria</taxon>
        <taxon>Bacillati</taxon>
        <taxon>Actinomycetota</taxon>
        <taxon>Actinomycetes</taxon>
        <taxon>Streptosporangiales</taxon>
        <taxon>Streptosporangiaceae</taxon>
        <taxon>Planobispora</taxon>
    </lineage>
</organism>
<feature type="transmembrane region" description="Helical" evidence="5">
    <location>
        <begin position="124"/>
        <end position="143"/>
    </location>
</feature>
<evidence type="ECO:0000313" key="8">
    <source>
        <dbReference type="Proteomes" id="UP000619788"/>
    </source>
</evidence>
<sequence>MDRMRNGPAVLSFWVALVFFPAADLTHDPWWAEAAALTAVSCCYLLSVWAAFERPAAARMALAALTGLTLAGCAVYGGTWFYLCPLVSIACGLVLRGRAVPAALAAVTLASMAVTLWKGGGQDAVAAVAWGTGIAGVVVHVTLQLHSTRRELARAAVAEERERFSRDLHDLLGHTLSLMVVKAEAVRRLIPRDTASAARQAADIETIGRQALAEVRAAVSGYRGRGLAGELEAAGAALREAGVRAVVGGAGVRLAPRADELLGWAVREGVTNVIRHAGATVCEIGIREEGGEVVLEIENDGVTVPGDGDGDGDGGHERGGGDGGGHERGHERGHGLRGLAERASAAGAAFEAGPVPGGRFRLRMAVPR</sequence>
<dbReference type="GO" id="GO:0046983">
    <property type="term" value="F:protein dimerization activity"/>
    <property type="evidence" value="ECO:0007669"/>
    <property type="project" value="InterPro"/>
</dbReference>
<keyword evidence="5" id="KW-0472">Membrane</keyword>
<dbReference type="PANTHER" id="PTHR24421:SF63">
    <property type="entry name" value="SENSOR HISTIDINE KINASE DESK"/>
    <property type="match status" value="1"/>
</dbReference>
<name>A0A8J3SGS0_9ACTN</name>
<dbReference type="InterPro" id="IPR036890">
    <property type="entry name" value="HATPase_C_sf"/>
</dbReference>
<feature type="region of interest" description="Disordered" evidence="4">
    <location>
        <begin position="301"/>
        <end position="335"/>
    </location>
</feature>
<keyword evidence="1" id="KW-0808">Transferase</keyword>
<evidence type="ECO:0000256" key="2">
    <source>
        <dbReference type="ARBA" id="ARBA00022777"/>
    </source>
</evidence>
<dbReference type="EMBL" id="BOOJ01000028">
    <property type="protein sequence ID" value="GIH92652.1"/>
    <property type="molecule type" value="Genomic_DNA"/>
</dbReference>
<feature type="transmembrane region" description="Helical" evidence="5">
    <location>
        <begin position="95"/>
        <end position="117"/>
    </location>
</feature>
<evidence type="ECO:0000256" key="4">
    <source>
        <dbReference type="SAM" id="MobiDB-lite"/>
    </source>
</evidence>
<gene>
    <name evidence="7" type="ORF">Psi01_32820</name>
</gene>
<feature type="transmembrane region" description="Helical" evidence="5">
    <location>
        <begin position="35"/>
        <end position="52"/>
    </location>
</feature>
<dbReference type="InterPro" id="IPR011712">
    <property type="entry name" value="Sig_transdc_His_kin_sub3_dim/P"/>
</dbReference>
<dbReference type="Pfam" id="PF07730">
    <property type="entry name" value="HisKA_3"/>
    <property type="match status" value="1"/>
</dbReference>
<dbReference type="Gene3D" id="3.30.565.10">
    <property type="entry name" value="Histidine kinase-like ATPase, C-terminal domain"/>
    <property type="match status" value="1"/>
</dbReference>
<dbReference type="SUPFAM" id="SSF55874">
    <property type="entry name" value="ATPase domain of HSP90 chaperone/DNA topoisomerase II/histidine kinase"/>
    <property type="match status" value="1"/>
</dbReference>
<dbReference type="GO" id="GO:0016020">
    <property type="term" value="C:membrane"/>
    <property type="evidence" value="ECO:0007669"/>
    <property type="project" value="InterPro"/>
</dbReference>
<dbReference type="AlphaFoldDB" id="A0A8J3SGS0"/>
<reference evidence="7 8" key="1">
    <citation type="submission" date="2021-01" db="EMBL/GenBank/DDBJ databases">
        <title>Whole genome shotgun sequence of Planobispora siamensis NBRC 107568.</title>
        <authorList>
            <person name="Komaki H."/>
            <person name="Tamura T."/>
        </authorList>
    </citation>
    <scope>NUCLEOTIDE SEQUENCE [LARGE SCALE GENOMIC DNA]</scope>
    <source>
        <strain evidence="7 8">NBRC 107568</strain>
    </source>
</reference>
<comment type="caution">
    <text evidence="7">The sequence shown here is derived from an EMBL/GenBank/DDBJ whole genome shotgun (WGS) entry which is preliminary data.</text>
</comment>
<keyword evidence="2" id="KW-0418">Kinase</keyword>
<feature type="domain" description="Signal transduction histidine kinase subgroup 3 dimerisation and phosphoacceptor" evidence="6">
    <location>
        <begin position="160"/>
        <end position="225"/>
    </location>
</feature>
<keyword evidence="5" id="KW-1133">Transmembrane helix</keyword>
<keyword evidence="8" id="KW-1185">Reference proteome</keyword>
<keyword evidence="5" id="KW-0812">Transmembrane</keyword>
<evidence type="ECO:0000256" key="1">
    <source>
        <dbReference type="ARBA" id="ARBA00022679"/>
    </source>
</evidence>